<gene>
    <name evidence="1" type="ORF">HMPREF1555_00248</name>
</gene>
<dbReference type="InterPro" id="IPR029035">
    <property type="entry name" value="DHS-like_NAD/FAD-binding_dom"/>
</dbReference>
<proteinExistence type="predicted"/>
<name>A0A0E2LSX8_PORGN</name>
<dbReference type="RefSeq" id="WP_021665007.1">
    <property type="nucleotide sequence ID" value="NZ_KI259117.1"/>
</dbReference>
<evidence type="ECO:0000313" key="2">
    <source>
        <dbReference type="Proteomes" id="UP000016630"/>
    </source>
</evidence>
<sequence>MSDKEKKNMEILIRRGDTVSYDSDKLYRNNIEIPKIDGDKRCTKDRAEAEKQVFYDTFFRQPFKHLVILAAAGASLDNGSNKGETRNGLWKSGRDTIKQLYKGLLPCDNKLRRIVNDKDIEAFLSHILLVEKISEEKASQLKPLREQLEKIIRNACQLELDSSNAPHKTFLDKITARKASEPRVQLFTTNYDTLFEQAAQEGGYAVIDGFSFTSPRTFSGRYFDYDIVQRERTRLKDEESFVSKVFHLYKMHGSLTWERTEQGRIQQVNSTESPLIVYPASDKYESSYEQPYFEMMSRFQQALRRENTLLIVIGFGFRDKHIQNVILEAVNQNPSFQLVIVNYNGNETIDREELKEYFDGNEVKRNVSIVFDTFKNFTESFPENKTYSSNEESIQS</sequence>
<dbReference type="SUPFAM" id="SSF52467">
    <property type="entry name" value="DHS-like NAD/FAD-binding domain"/>
    <property type="match status" value="1"/>
</dbReference>
<comment type="caution">
    <text evidence="1">The sequence shown here is derived from an EMBL/GenBank/DDBJ whole genome shotgun (WGS) entry which is preliminary data.</text>
</comment>
<dbReference type="EMBL" id="AWUW01000018">
    <property type="protein sequence ID" value="ERJ68644.1"/>
    <property type="molecule type" value="Genomic_DNA"/>
</dbReference>
<dbReference type="Gene3D" id="3.40.50.1220">
    <property type="entry name" value="TPP-binding domain"/>
    <property type="match status" value="1"/>
</dbReference>
<organism evidence="1 2">
    <name type="scientific">Porphyromonas gingivalis F0570</name>
    <dbReference type="NCBI Taxonomy" id="1227271"/>
    <lineage>
        <taxon>Bacteria</taxon>
        <taxon>Pseudomonadati</taxon>
        <taxon>Bacteroidota</taxon>
        <taxon>Bacteroidia</taxon>
        <taxon>Bacteroidales</taxon>
        <taxon>Porphyromonadaceae</taxon>
        <taxon>Porphyromonas</taxon>
    </lineage>
</organism>
<dbReference type="Pfam" id="PF13289">
    <property type="entry name" value="SIR2_2"/>
    <property type="match status" value="1"/>
</dbReference>
<dbReference type="PATRIC" id="fig|1227271.3.peg.226"/>
<protein>
    <submittedName>
        <fullName evidence="1">Uncharacterized protein</fullName>
    </submittedName>
</protein>
<dbReference type="HOGENOM" id="CLU_040645_0_0_10"/>
<evidence type="ECO:0000313" key="1">
    <source>
        <dbReference type="EMBL" id="ERJ68644.1"/>
    </source>
</evidence>
<reference evidence="1 2" key="1">
    <citation type="submission" date="2013-06" db="EMBL/GenBank/DDBJ databases">
        <authorList>
            <person name="Weinstock G."/>
            <person name="Sodergren E."/>
            <person name="Lobos E.A."/>
            <person name="Fulton L."/>
            <person name="Fulton R."/>
            <person name="Courtney L."/>
            <person name="Fronick C."/>
            <person name="O'Laughlin M."/>
            <person name="Godfrey J."/>
            <person name="Wilson R.M."/>
            <person name="Miner T."/>
            <person name="Farmer C."/>
            <person name="Delehaunty K."/>
            <person name="Cordes M."/>
            <person name="Minx P."/>
            <person name="Tomlinson C."/>
            <person name="Chen J."/>
            <person name="Wollam A."/>
            <person name="Pepin K.H."/>
            <person name="Bhonagiri V."/>
            <person name="Zhang X."/>
            <person name="Warren W."/>
            <person name="Mitreva M."/>
            <person name="Mardis E.R."/>
            <person name="Wilson R.K."/>
        </authorList>
    </citation>
    <scope>NUCLEOTIDE SEQUENCE [LARGE SCALE GENOMIC DNA]</scope>
    <source>
        <strain evidence="1 2">F0570</strain>
    </source>
</reference>
<dbReference type="AlphaFoldDB" id="A0A0E2LSX8"/>
<dbReference type="Proteomes" id="UP000016630">
    <property type="component" value="Unassembled WGS sequence"/>
</dbReference>
<accession>A0A0E2LSX8</accession>